<dbReference type="Proteomes" id="UP000032568">
    <property type="component" value="Chromosome"/>
</dbReference>
<evidence type="ECO:0000256" key="1">
    <source>
        <dbReference type="SAM" id="MobiDB-lite"/>
    </source>
</evidence>
<keyword evidence="3" id="KW-1185">Reference proteome</keyword>
<organism evidence="2 3">
    <name type="scientific">Thalassomonas actiniarum</name>
    <dbReference type="NCBI Taxonomy" id="485447"/>
    <lineage>
        <taxon>Bacteria</taxon>
        <taxon>Pseudomonadati</taxon>
        <taxon>Pseudomonadota</taxon>
        <taxon>Gammaproteobacteria</taxon>
        <taxon>Alteromonadales</taxon>
        <taxon>Colwelliaceae</taxon>
        <taxon>Thalassomonas</taxon>
    </lineage>
</organism>
<accession>A0AAE9YL38</accession>
<reference evidence="2 3" key="1">
    <citation type="journal article" date="2015" name="Genome Announc.">
        <title>Draft Genome Sequences of Marine Isolates of Thalassomonas viridans and Thalassomonas actiniarum.</title>
        <authorList>
            <person name="Olonade I."/>
            <person name="van Zyl L.J."/>
            <person name="Trindade M."/>
        </authorList>
    </citation>
    <scope>NUCLEOTIDE SEQUENCE [LARGE SCALE GENOMIC DNA]</scope>
    <source>
        <strain evidence="2 3">A5K-106</strain>
    </source>
</reference>
<gene>
    <name evidence="2" type="ORF">SG35_015245</name>
</gene>
<evidence type="ECO:0008006" key="4">
    <source>
        <dbReference type="Google" id="ProtNLM"/>
    </source>
</evidence>
<reference evidence="2 3" key="2">
    <citation type="journal article" date="2022" name="Mar. Drugs">
        <title>Bioassay-Guided Fractionation Leads to the Detection of Cholic Acid Generated by the Rare Thalassomonas sp.</title>
        <authorList>
            <person name="Pheiffer F."/>
            <person name="Schneider Y.K."/>
            <person name="Hansen E.H."/>
            <person name="Andersen J.H."/>
            <person name="Isaksson J."/>
            <person name="Busche T."/>
            <person name="R C."/>
            <person name="Kalinowski J."/>
            <person name="Zyl L.V."/>
            <person name="Trindade M."/>
        </authorList>
    </citation>
    <scope>NUCLEOTIDE SEQUENCE [LARGE SCALE GENOMIC DNA]</scope>
    <source>
        <strain evidence="2 3">A5K-106</strain>
    </source>
</reference>
<name>A0AAE9YL38_9GAMM</name>
<evidence type="ECO:0000313" key="2">
    <source>
        <dbReference type="EMBL" id="WDD96733.1"/>
    </source>
</evidence>
<feature type="compositionally biased region" description="Polar residues" evidence="1">
    <location>
        <begin position="566"/>
        <end position="578"/>
    </location>
</feature>
<proteinExistence type="predicted"/>
<evidence type="ECO:0000313" key="3">
    <source>
        <dbReference type="Proteomes" id="UP000032568"/>
    </source>
</evidence>
<feature type="region of interest" description="Disordered" evidence="1">
    <location>
        <begin position="553"/>
        <end position="578"/>
    </location>
</feature>
<dbReference type="EMBL" id="CP059735">
    <property type="protein sequence ID" value="WDD96733.1"/>
    <property type="molecule type" value="Genomic_DNA"/>
</dbReference>
<protein>
    <recommendedName>
        <fullName evidence="4">Baseplate protein J-like domain-containing protein</fullName>
    </recommendedName>
</protein>
<sequence length="1318" mass="146844">MDIEICKTKNPLVRDGTSQQQRWLKQLHPRYARIDDRSMADLLNFANHYSRELQYYDNQDQTDGDWHAFFDSDLACIIATVANKDNNDYKVLLYQLKSYLNEESPAEMILASGVLEILIKLTFQLAYEINDWAIKAQNDGGFKQHLHRLITSELALSLTETVNSYNALLELPPPEEEASPHQLPSFHFNAEKVHHQVFSALWKNAANDNTEHQWQSLSDRFIIPEFAPQPGEPLSPEQKALITASSISLAAAAQLFLQAQNQLIKAAPGYLFHLIHHNENHKPHIALFIAFTRLYKFAQIHINSLTGKHLDHYYRDILGFSPHGATKDRVHLLFELAKSPKHHKLEQGTLFNAGFDGDGKPVHYALNNELVVNKASIKESGDIKSVFIDNGPGMVVFSAAVANSSDGKGKAFTNPEPRWKPFGQSQLVNGELKSPEIRTGEVAKLGFAISSPLLDLREGERTINLKLYGTMPSPQTNPITLSPELIKVNLSGEKQWIEAKISSFLQKSDHLELTVKLSVDQAAVTPFDAQILPERNYQSRFPVMQVILRHDSEAPEPEAAQENPDQKNQGLQDTKQQNQASADQNKIFAYQTLKEIQLTGLILDVTVTGIKNLIVQSDLGVLDGNKPFLPFGPKPVLAGAFYIGCDEAFRKPVTSVSITASWQGAPASFTEHYQAYYDDILPAQPAKDASATSGNSTVIITEAIEPEAKINEQNIKAKISVLKNYAWQEKQSELVLFNKASANASGQEAELPQYGLSVELKADTATNEPLMPQAPALDKLTNFNNTLAQGFIRLSVNGPLDVLGHKRYSRVYSKRVIQQINHPELTLIPNEPYTPVLQDISLNYQAKISAAVNQLGAETELSLYHIYPFGSTLAKPDSSASTSTATTASLVPLMPMFVTEEDGLLKQNRGEMYIGLSDTRLPQLVTLFFQLAEGSADPRFNKETIHWSVLTDNQWQALTAKEVITDSTNAFNTSGIVTITLPGEVNDNNTLLPPGKVWLRAAVLEQPTAVCDLITIATQAGEASFSNDNNHQDFLASPLPANTISKLKVKQSAIKGISQPYSAVEGKAGENNNRFNTRVAERLRHKDRAITLWDYERLVLQAFDDIYKAKCINHSCYLYPKENPKESPKGSQTLMTSEFAPGYVTVIVIASLNNKNAIDPLEPRASLDKLDKIKSFLQQRMTPWAAEKLRVLNPMYEAIQLEFNVTFRSGFDPGLYTETLNQDLIAFLSPWAFDSNNKTEIHFGGKIHRSVLVNFIEQREYVDYLTEVKMHQHLEPPPGTPAMDATSYYDIEQATPGSARSIFVSHKKHLITAGGSCK</sequence>
<dbReference type="KEGG" id="tact:SG35_015245"/>
<dbReference type="RefSeq" id="WP_044834907.1">
    <property type="nucleotide sequence ID" value="NZ_CP059735.1"/>
</dbReference>